<name>A0ABQ9IGG2_9NEOP</name>
<keyword evidence="2" id="KW-1185">Reference proteome</keyword>
<gene>
    <name evidence="1" type="ORF">PR048_000580</name>
</gene>
<evidence type="ECO:0000313" key="1">
    <source>
        <dbReference type="EMBL" id="KAJ8895255.1"/>
    </source>
</evidence>
<accession>A0ABQ9IGG2</accession>
<dbReference type="EMBL" id="JARBHB010000001">
    <property type="protein sequence ID" value="KAJ8895255.1"/>
    <property type="molecule type" value="Genomic_DNA"/>
</dbReference>
<comment type="caution">
    <text evidence="1">The sequence shown here is derived from an EMBL/GenBank/DDBJ whole genome shotgun (WGS) entry which is preliminary data.</text>
</comment>
<reference evidence="1 2" key="1">
    <citation type="submission" date="2023-02" db="EMBL/GenBank/DDBJ databases">
        <title>LHISI_Scaffold_Assembly.</title>
        <authorList>
            <person name="Stuart O.P."/>
            <person name="Cleave R."/>
            <person name="Magrath M.J.L."/>
            <person name="Mikheyev A.S."/>
        </authorList>
    </citation>
    <scope>NUCLEOTIDE SEQUENCE [LARGE SCALE GENOMIC DNA]</scope>
    <source>
        <strain evidence="1">Daus_M_001</strain>
        <tissue evidence="1">Leg muscle</tissue>
    </source>
</reference>
<organism evidence="1 2">
    <name type="scientific">Dryococelus australis</name>
    <dbReference type="NCBI Taxonomy" id="614101"/>
    <lineage>
        <taxon>Eukaryota</taxon>
        <taxon>Metazoa</taxon>
        <taxon>Ecdysozoa</taxon>
        <taxon>Arthropoda</taxon>
        <taxon>Hexapoda</taxon>
        <taxon>Insecta</taxon>
        <taxon>Pterygota</taxon>
        <taxon>Neoptera</taxon>
        <taxon>Polyneoptera</taxon>
        <taxon>Phasmatodea</taxon>
        <taxon>Verophasmatodea</taxon>
        <taxon>Anareolatae</taxon>
        <taxon>Phasmatidae</taxon>
        <taxon>Eurycanthinae</taxon>
        <taxon>Dryococelus</taxon>
    </lineage>
</organism>
<evidence type="ECO:0000313" key="2">
    <source>
        <dbReference type="Proteomes" id="UP001159363"/>
    </source>
</evidence>
<dbReference type="Proteomes" id="UP001159363">
    <property type="component" value="Chromosome 1"/>
</dbReference>
<proteinExistence type="predicted"/>
<sequence>MTTTTPALGVKTLSR</sequence>
<protein>
    <submittedName>
        <fullName evidence="1">Uncharacterized protein</fullName>
    </submittedName>
</protein>